<organism evidence="3 4">
    <name type="scientific">Roridomyces roridus</name>
    <dbReference type="NCBI Taxonomy" id="1738132"/>
    <lineage>
        <taxon>Eukaryota</taxon>
        <taxon>Fungi</taxon>
        <taxon>Dikarya</taxon>
        <taxon>Basidiomycota</taxon>
        <taxon>Agaricomycotina</taxon>
        <taxon>Agaricomycetes</taxon>
        <taxon>Agaricomycetidae</taxon>
        <taxon>Agaricales</taxon>
        <taxon>Marasmiineae</taxon>
        <taxon>Mycenaceae</taxon>
        <taxon>Roridomyces</taxon>
    </lineage>
</organism>
<dbReference type="Proteomes" id="UP001221142">
    <property type="component" value="Unassembled WGS sequence"/>
</dbReference>
<dbReference type="CDD" id="cd22191">
    <property type="entry name" value="DPBB_RlpA_EXP_N-like"/>
    <property type="match status" value="1"/>
</dbReference>
<dbReference type="InterPro" id="IPR036908">
    <property type="entry name" value="RlpA-like_sf"/>
</dbReference>
<name>A0AAD7C4H3_9AGAR</name>
<evidence type="ECO:0000313" key="3">
    <source>
        <dbReference type="EMBL" id="KAJ7638719.1"/>
    </source>
</evidence>
<feature type="signal peptide" evidence="2">
    <location>
        <begin position="1"/>
        <end position="23"/>
    </location>
</feature>
<keyword evidence="1 2" id="KW-0732">Signal</keyword>
<sequence length="222" mass="24023">MTRLAMLALSLLSIIFLPTLASAVSINHSSAKSRYTQPHSLGDSYAFDPRDGWQSLNASSSHSQHRRGTSEKVVPAQKSGFSLFGVAQVMGAVINGLRGQGDSEPVTITWYTGKDLLNPSCWSNTEWAPTDSSFVCALTLEGWQNKPQCFKFIEVCKGPSKCVFVRVVDSCAGCADASHHIDMTKGAFSVLEDPDQGTATVMARPASGDPDSWYEDLWGPQT</sequence>
<gene>
    <name evidence="3" type="ORF">FB45DRAFT_409832</name>
</gene>
<evidence type="ECO:0008006" key="5">
    <source>
        <dbReference type="Google" id="ProtNLM"/>
    </source>
</evidence>
<dbReference type="PANTHER" id="PTHR31836:SF22">
    <property type="entry name" value="RLPA-LIKE PROTEIN DOUBLE-PSI BETA-BARREL DOMAIN-CONTAINING PROTEIN"/>
    <property type="match status" value="1"/>
</dbReference>
<feature type="chain" id="PRO_5042005362" description="RlpA-like protein double-psi beta-barrel domain-containing protein" evidence="2">
    <location>
        <begin position="24"/>
        <end position="222"/>
    </location>
</feature>
<dbReference type="EMBL" id="JARKIF010000005">
    <property type="protein sequence ID" value="KAJ7638719.1"/>
    <property type="molecule type" value="Genomic_DNA"/>
</dbReference>
<comment type="caution">
    <text evidence="3">The sequence shown here is derived from an EMBL/GenBank/DDBJ whole genome shotgun (WGS) entry which is preliminary data.</text>
</comment>
<dbReference type="PANTHER" id="PTHR31836">
    <property type="match status" value="1"/>
</dbReference>
<protein>
    <recommendedName>
        <fullName evidence="5">RlpA-like protein double-psi beta-barrel domain-containing protein</fullName>
    </recommendedName>
</protein>
<accession>A0AAD7C4H3</accession>
<evidence type="ECO:0000256" key="1">
    <source>
        <dbReference type="ARBA" id="ARBA00022729"/>
    </source>
</evidence>
<keyword evidence="4" id="KW-1185">Reference proteome</keyword>
<evidence type="ECO:0000313" key="4">
    <source>
        <dbReference type="Proteomes" id="UP001221142"/>
    </source>
</evidence>
<evidence type="ECO:0000256" key="2">
    <source>
        <dbReference type="SAM" id="SignalP"/>
    </source>
</evidence>
<dbReference type="SUPFAM" id="SSF50685">
    <property type="entry name" value="Barwin-like endoglucanases"/>
    <property type="match status" value="1"/>
</dbReference>
<dbReference type="AlphaFoldDB" id="A0AAD7C4H3"/>
<dbReference type="Gene3D" id="2.40.40.10">
    <property type="entry name" value="RlpA-like domain"/>
    <property type="match status" value="1"/>
</dbReference>
<dbReference type="InterPro" id="IPR051477">
    <property type="entry name" value="Expansin_CellWall"/>
</dbReference>
<reference evidence="3" key="1">
    <citation type="submission" date="2023-03" db="EMBL/GenBank/DDBJ databases">
        <title>Massive genome expansion in bonnet fungi (Mycena s.s.) driven by repeated elements and novel gene families across ecological guilds.</title>
        <authorList>
            <consortium name="Lawrence Berkeley National Laboratory"/>
            <person name="Harder C.B."/>
            <person name="Miyauchi S."/>
            <person name="Viragh M."/>
            <person name="Kuo A."/>
            <person name="Thoen E."/>
            <person name="Andreopoulos B."/>
            <person name="Lu D."/>
            <person name="Skrede I."/>
            <person name="Drula E."/>
            <person name="Henrissat B."/>
            <person name="Morin E."/>
            <person name="Kohler A."/>
            <person name="Barry K."/>
            <person name="LaButti K."/>
            <person name="Morin E."/>
            <person name="Salamov A."/>
            <person name="Lipzen A."/>
            <person name="Mereny Z."/>
            <person name="Hegedus B."/>
            <person name="Baldrian P."/>
            <person name="Stursova M."/>
            <person name="Weitz H."/>
            <person name="Taylor A."/>
            <person name="Grigoriev I.V."/>
            <person name="Nagy L.G."/>
            <person name="Martin F."/>
            <person name="Kauserud H."/>
        </authorList>
    </citation>
    <scope>NUCLEOTIDE SEQUENCE</scope>
    <source>
        <strain evidence="3">9284</strain>
    </source>
</reference>
<proteinExistence type="predicted"/>